<evidence type="ECO:0000313" key="6">
    <source>
        <dbReference type="Proteomes" id="UP000002640"/>
    </source>
</evidence>
<proteinExistence type="inferred from homology"/>
<accession>G4ZST4</accession>
<reference evidence="5 6" key="1">
    <citation type="journal article" date="2006" name="Science">
        <title>Phytophthora genome sequences uncover evolutionary origins and mechanisms of pathogenesis.</title>
        <authorList>
            <person name="Tyler B.M."/>
            <person name="Tripathy S."/>
            <person name="Zhang X."/>
            <person name="Dehal P."/>
            <person name="Jiang R.H."/>
            <person name="Aerts A."/>
            <person name="Arredondo F.D."/>
            <person name="Baxter L."/>
            <person name="Bensasson D."/>
            <person name="Beynon J.L."/>
            <person name="Chapman J."/>
            <person name="Damasceno C.M."/>
            <person name="Dorrance A.E."/>
            <person name="Dou D."/>
            <person name="Dickerman A.W."/>
            <person name="Dubchak I.L."/>
            <person name="Garbelotto M."/>
            <person name="Gijzen M."/>
            <person name="Gordon S.G."/>
            <person name="Govers F."/>
            <person name="Grunwald N.J."/>
            <person name="Huang W."/>
            <person name="Ivors K.L."/>
            <person name="Jones R.W."/>
            <person name="Kamoun S."/>
            <person name="Krampis K."/>
            <person name="Lamour K.H."/>
            <person name="Lee M.K."/>
            <person name="McDonald W.H."/>
            <person name="Medina M."/>
            <person name="Meijer H.J."/>
            <person name="Nordberg E.K."/>
            <person name="Maclean D.J."/>
            <person name="Ospina-Giraldo M.D."/>
            <person name="Morris P.F."/>
            <person name="Phuntumart V."/>
            <person name="Putnam N.H."/>
            <person name="Rash S."/>
            <person name="Rose J.K."/>
            <person name="Sakihama Y."/>
            <person name="Salamov A.A."/>
            <person name="Savidor A."/>
            <person name="Scheuring C.F."/>
            <person name="Smith B.M."/>
            <person name="Sobral B.W."/>
            <person name="Terry A."/>
            <person name="Torto-Alalibo T.A."/>
            <person name="Win J."/>
            <person name="Xu Z."/>
            <person name="Zhang H."/>
            <person name="Grigoriev I.V."/>
            <person name="Rokhsar D.S."/>
            <person name="Boore J.L."/>
        </authorList>
    </citation>
    <scope>NUCLEOTIDE SEQUENCE [LARGE SCALE GENOMIC DNA]</scope>
    <source>
        <strain evidence="5 6">P6497</strain>
    </source>
</reference>
<keyword evidence="6" id="KW-1185">Reference proteome</keyword>
<feature type="non-terminal residue" evidence="5">
    <location>
        <position position="1"/>
    </location>
</feature>
<dbReference type="OMA" id="KWHEDTR"/>
<evidence type="ECO:0000259" key="4">
    <source>
        <dbReference type="Pfam" id="PF02902"/>
    </source>
</evidence>
<evidence type="ECO:0000256" key="3">
    <source>
        <dbReference type="ARBA" id="ARBA00022801"/>
    </source>
</evidence>
<dbReference type="InParanoid" id="G4ZST4"/>
<keyword evidence="3" id="KW-0378">Hydrolase</keyword>
<sequence length="239" mass="26907">RSLECAAEVLEKLKSRALNTLFVLPSGRSAISLAQIIGFVAQDAMLNDQVIHTCCQAVCDGVPDSAVVLSTFVFTLGFPPSPVAEHASRSSSPVDIASVKYVVLPVHLENNHWRVMVVVLEYSVSPVINVFFYEPFCRGQYKEVMEIQKWENGLLRFIRKWHEDTRPHQVFPSLEKNWLAGPRQPPGTLCCGALVVAQVHSIIHDPNYFQSLGEAISTEYVCLVRLRIMWLLLCQTKER</sequence>
<evidence type="ECO:0000256" key="1">
    <source>
        <dbReference type="ARBA" id="ARBA00005234"/>
    </source>
</evidence>
<name>G4ZST4_PHYSP</name>
<protein>
    <recommendedName>
        <fullName evidence="4">Ubiquitin-like protease family profile domain-containing protein</fullName>
    </recommendedName>
</protein>
<organism evidence="5 6">
    <name type="scientific">Phytophthora sojae (strain P6497)</name>
    <name type="common">Soybean stem and root rot agent</name>
    <name type="synonym">Phytophthora megasperma f. sp. glycines</name>
    <dbReference type="NCBI Taxonomy" id="1094619"/>
    <lineage>
        <taxon>Eukaryota</taxon>
        <taxon>Sar</taxon>
        <taxon>Stramenopiles</taxon>
        <taxon>Oomycota</taxon>
        <taxon>Peronosporomycetes</taxon>
        <taxon>Peronosporales</taxon>
        <taxon>Peronosporaceae</taxon>
        <taxon>Phytophthora</taxon>
    </lineage>
</organism>
<gene>
    <name evidence="5" type="ORF">PHYSODRAFT_407559</name>
</gene>
<dbReference type="EMBL" id="JH159156">
    <property type="protein sequence ID" value="EGZ12805.1"/>
    <property type="molecule type" value="Genomic_DNA"/>
</dbReference>
<dbReference type="Pfam" id="PF02902">
    <property type="entry name" value="Peptidase_C48"/>
    <property type="match status" value="1"/>
</dbReference>
<feature type="domain" description="Ubiquitin-like protease family profile" evidence="4">
    <location>
        <begin position="85"/>
        <end position="157"/>
    </location>
</feature>
<dbReference type="InterPro" id="IPR003653">
    <property type="entry name" value="Peptidase_C48_C"/>
</dbReference>
<evidence type="ECO:0000256" key="2">
    <source>
        <dbReference type="ARBA" id="ARBA00022670"/>
    </source>
</evidence>
<keyword evidence="2" id="KW-0645">Protease</keyword>
<dbReference type="GO" id="GO:0008234">
    <property type="term" value="F:cysteine-type peptidase activity"/>
    <property type="evidence" value="ECO:0007669"/>
    <property type="project" value="InterPro"/>
</dbReference>
<dbReference type="Proteomes" id="UP000002640">
    <property type="component" value="Unassembled WGS sequence"/>
</dbReference>
<dbReference type="RefSeq" id="XP_009530234.1">
    <property type="nucleotide sequence ID" value="XM_009531939.1"/>
</dbReference>
<evidence type="ECO:0000313" key="5">
    <source>
        <dbReference type="EMBL" id="EGZ12805.1"/>
    </source>
</evidence>
<dbReference type="AlphaFoldDB" id="G4ZST4"/>
<dbReference type="SUPFAM" id="SSF54001">
    <property type="entry name" value="Cysteine proteinases"/>
    <property type="match status" value="1"/>
</dbReference>
<dbReference type="KEGG" id="psoj:PHYSODRAFT_407559"/>
<dbReference type="InterPro" id="IPR038765">
    <property type="entry name" value="Papain-like_cys_pep_sf"/>
</dbReference>
<dbReference type="GeneID" id="20651524"/>
<dbReference type="Gene3D" id="3.40.395.10">
    <property type="entry name" value="Adenoviral Proteinase, Chain A"/>
    <property type="match status" value="1"/>
</dbReference>
<comment type="similarity">
    <text evidence="1">Belongs to the peptidase C48 family.</text>
</comment>
<dbReference type="GO" id="GO:0006508">
    <property type="term" value="P:proteolysis"/>
    <property type="evidence" value="ECO:0007669"/>
    <property type="project" value="UniProtKB-KW"/>
</dbReference>
<feature type="non-terminal residue" evidence="5">
    <location>
        <position position="239"/>
    </location>
</feature>
<dbReference type="STRING" id="1094619.G4ZST4"/>